<reference evidence="1 2" key="1">
    <citation type="submission" date="2023-08" db="EMBL/GenBank/DDBJ databases">
        <title>A Necator americanus chromosomal reference genome.</title>
        <authorList>
            <person name="Ilik V."/>
            <person name="Petrzelkova K.J."/>
            <person name="Pardy F."/>
            <person name="Fuh T."/>
            <person name="Niatou-Singa F.S."/>
            <person name="Gouil Q."/>
            <person name="Baker L."/>
            <person name="Ritchie M.E."/>
            <person name="Jex A.R."/>
            <person name="Gazzola D."/>
            <person name="Li H."/>
            <person name="Toshio Fujiwara R."/>
            <person name="Zhan B."/>
            <person name="Aroian R.V."/>
            <person name="Pafco B."/>
            <person name="Schwarz E.M."/>
        </authorList>
    </citation>
    <scope>NUCLEOTIDE SEQUENCE [LARGE SCALE GENOMIC DNA]</scope>
    <source>
        <strain evidence="1 2">Aroian</strain>
        <tissue evidence="1">Whole animal</tissue>
    </source>
</reference>
<organism evidence="1 2">
    <name type="scientific">Necator americanus</name>
    <name type="common">Human hookworm</name>
    <dbReference type="NCBI Taxonomy" id="51031"/>
    <lineage>
        <taxon>Eukaryota</taxon>
        <taxon>Metazoa</taxon>
        <taxon>Ecdysozoa</taxon>
        <taxon>Nematoda</taxon>
        <taxon>Chromadorea</taxon>
        <taxon>Rhabditida</taxon>
        <taxon>Rhabditina</taxon>
        <taxon>Rhabditomorpha</taxon>
        <taxon>Strongyloidea</taxon>
        <taxon>Ancylostomatidae</taxon>
        <taxon>Bunostominae</taxon>
        <taxon>Necator</taxon>
    </lineage>
</organism>
<protein>
    <submittedName>
        <fullName evidence="1">Uncharacterized protein</fullName>
    </submittedName>
</protein>
<evidence type="ECO:0000313" key="1">
    <source>
        <dbReference type="EMBL" id="KAK6726992.1"/>
    </source>
</evidence>
<accession>A0ABR1BKK9</accession>
<comment type="caution">
    <text evidence="1">The sequence shown here is derived from an EMBL/GenBank/DDBJ whole genome shotgun (WGS) entry which is preliminary data.</text>
</comment>
<keyword evidence="2" id="KW-1185">Reference proteome</keyword>
<name>A0ABR1BKK9_NECAM</name>
<gene>
    <name evidence="1" type="primary">Necator_chrI.g1097</name>
    <name evidence="1" type="ORF">RB195_004973</name>
</gene>
<sequence length="95" mass="10353">MLLRRRLIDFAVDKLTDANARGNSALLVLTDIDFLDQLTSAGWYDEPVTLYVVIVFAAAAVIAVRDEFGVSACPSLSIGQSQNESIDVFDRSMAV</sequence>
<dbReference type="Proteomes" id="UP001303046">
    <property type="component" value="Unassembled WGS sequence"/>
</dbReference>
<evidence type="ECO:0000313" key="2">
    <source>
        <dbReference type="Proteomes" id="UP001303046"/>
    </source>
</evidence>
<proteinExistence type="predicted"/>
<dbReference type="EMBL" id="JAVFWL010000001">
    <property type="protein sequence ID" value="KAK6726992.1"/>
    <property type="molecule type" value="Genomic_DNA"/>
</dbReference>